<dbReference type="Pfam" id="PF13193">
    <property type="entry name" value="AMP-binding_C"/>
    <property type="match status" value="1"/>
</dbReference>
<reference evidence="4" key="1">
    <citation type="submission" date="2017-06" db="EMBL/GenBank/DDBJ databases">
        <authorList>
            <person name="Varghese N."/>
            <person name="Submissions S."/>
        </authorList>
    </citation>
    <scope>NUCLEOTIDE SEQUENCE [LARGE SCALE GENOMIC DNA]</scope>
    <source>
        <strain evidence="4">JCM 23211</strain>
    </source>
</reference>
<evidence type="ECO:0000259" key="2">
    <source>
        <dbReference type="Pfam" id="PF13193"/>
    </source>
</evidence>
<protein>
    <submittedName>
        <fullName evidence="3">Acyl-CoA synthetase (AMP-forming)/AMP-acid ligase II</fullName>
    </submittedName>
</protein>
<dbReference type="PROSITE" id="PS00455">
    <property type="entry name" value="AMP_BINDING"/>
    <property type="match status" value="1"/>
</dbReference>
<dbReference type="Gene3D" id="3.40.50.12780">
    <property type="entry name" value="N-terminal domain of ligase-like"/>
    <property type="match status" value="1"/>
</dbReference>
<dbReference type="PANTHER" id="PTHR43201">
    <property type="entry name" value="ACYL-COA SYNTHETASE"/>
    <property type="match status" value="1"/>
</dbReference>
<name>A0A239I165_9NOCA</name>
<dbReference type="SUPFAM" id="SSF56801">
    <property type="entry name" value="Acetyl-CoA synthetase-like"/>
    <property type="match status" value="1"/>
</dbReference>
<dbReference type="STRING" id="398843.A3K89_07140"/>
<dbReference type="AlphaFoldDB" id="A0A239I165"/>
<dbReference type="InterPro" id="IPR000873">
    <property type="entry name" value="AMP-dep_synth/lig_dom"/>
</dbReference>
<dbReference type="Proteomes" id="UP000198327">
    <property type="component" value="Unassembled WGS sequence"/>
</dbReference>
<sequence>MLDRIRDRAAAEPDGVALVDDYRSLTWAEVANTLDGLGDQLLELAPHSDDRVAVVGENTVETLLSHVAGIARGVGTVAVSRQLKPHEMADQLLDSGSVALVTGPGGFASSARAGSKVGLRAVVVHNHSADNGTVPWSDLVVPLSNQPNCEASNARRARPPLVYTSGTTGRARGTEVRWLPAPAQTAQEFADAVSARSGYPDGVHLVVGPLQHNGPLTSVRHLLSGRPVVIMGRFDAERTLALIDAHRVTSTLMVPTHFQRLLALTDDVRSRYDVTSLDYVAHTGSACAPDVKRSMIDWFGPVLIESYGGSEIGTVCRIDSTEWLAHPRSVGRTVPPFEVVVVGSDGVELGRGEVGVLGFRTPPDRRVEYHADPEKTAAAYILPDVATLGDVGYVDDDGYVFITDRVADMVVSGGVNLYPAESERVLAAHPDVAEIAIIGVPDDDLGESLLALVVPRPGSTLDVDGLARFAKDEMASYKCPKRYVVVEELARNVMGKLDKKALRAPYWSTDRTIAG</sequence>
<proteinExistence type="predicted"/>
<evidence type="ECO:0000313" key="3">
    <source>
        <dbReference type="EMBL" id="SNS87307.1"/>
    </source>
</evidence>
<evidence type="ECO:0000313" key="4">
    <source>
        <dbReference type="Proteomes" id="UP000198327"/>
    </source>
</evidence>
<feature type="domain" description="AMP-dependent synthetase/ligase" evidence="1">
    <location>
        <begin position="6"/>
        <end position="362"/>
    </location>
</feature>
<accession>A0A239I165</accession>
<dbReference type="InterPro" id="IPR042099">
    <property type="entry name" value="ANL_N_sf"/>
</dbReference>
<dbReference type="Pfam" id="PF00501">
    <property type="entry name" value="AMP-binding"/>
    <property type="match status" value="1"/>
</dbReference>
<dbReference type="InterPro" id="IPR045851">
    <property type="entry name" value="AMP-bd_C_sf"/>
</dbReference>
<keyword evidence="3" id="KW-0436">Ligase</keyword>
<dbReference type="EMBL" id="FZOW01000006">
    <property type="protein sequence ID" value="SNS87307.1"/>
    <property type="molecule type" value="Genomic_DNA"/>
</dbReference>
<dbReference type="InterPro" id="IPR020845">
    <property type="entry name" value="AMP-binding_CS"/>
</dbReference>
<dbReference type="GO" id="GO:0031956">
    <property type="term" value="F:medium-chain fatty acid-CoA ligase activity"/>
    <property type="evidence" value="ECO:0007669"/>
    <property type="project" value="TreeGrafter"/>
</dbReference>
<dbReference type="OrthoDB" id="9803968at2"/>
<gene>
    <name evidence="3" type="ORF">SAMN05421642_106156</name>
</gene>
<dbReference type="RefSeq" id="WP_089246770.1">
    <property type="nucleotide sequence ID" value="NZ_FZOW01000006.1"/>
</dbReference>
<dbReference type="Gene3D" id="3.30.300.30">
    <property type="match status" value="1"/>
</dbReference>
<dbReference type="InterPro" id="IPR025110">
    <property type="entry name" value="AMP-bd_C"/>
</dbReference>
<dbReference type="PANTHER" id="PTHR43201:SF32">
    <property type="entry name" value="2-SUCCINYLBENZOATE--COA LIGASE, CHLOROPLASTIC_PEROXISOMAL"/>
    <property type="match status" value="1"/>
</dbReference>
<evidence type="ECO:0000259" key="1">
    <source>
        <dbReference type="Pfam" id="PF00501"/>
    </source>
</evidence>
<dbReference type="GO" id="GO:0006631">
    <property type="term" value="P:fatty acid metabolic process"/>
    <property type="evidence" value="ECO:0007669"/>
    <property type="project" value="TreeGrafter"/>
</dbReference>
<keyword evidence="4" id="KW-1185">Reference proteome</keyword>
<feature type="domain" description="AMP-binding enzyme C-terminal" evidence="2">
    <location>
        <begin position="422"/>
        <end position="496"/>
    </location>
</feature>
<organism evidence="3 4">
    <name type="scientific">Rhodococcoides kyotonense</name>
    <dbReference type="NCBI Taxonomy" id="398843"/>
    <lineage>
        <taxon>Bacteria</taxon>
        <taxon>Bacillati</taxon>
        <taxon>Actinomycetota</taxon>
        <taxon>Actinomycetes</taxon>
        <taxon>Mycobacteriales</taxon>
        <taxon>Nocardiaceae</taxon>
        <taxon>Rhodococcoides</taxon>
    </lineage>
</organism>